<comment type="caution">
    <text evidence="2">The sequence shown here is derived from an EMBL/GenBank/DDBJ whole genome shotgun (WGS) entry which is preliminary data.</text>
</comment>
<evidence type="ECO:0000256" key="1">
    <source>
        <dbReference type="SAM" id="MobiDB-lite"/>
    </source>
</evidence>
<dbReference type="AlphaFoldDB" id="A0A4U5JLH3"/>
<protein>
    <submittedName>
        <fullName evidence="2">DUF946 domain-containing protein</fullName>
    </submittedName>
</protein>
<proteinExistence type="predicted"/>
<evidence type="ECO:0000313" key="2">
    <source>
        <dbReference type="EMBL" id="TKR29361.1"/>
    </source>
</evidence>
<reference evidence="2 3" key="1">
    <citation type="submission" date="2019-04" db="EMBL/GenBank/DDBJ databases">
        <title>Reference strain of H23.</title>
        <authorList>
            <person name="Luo X."/>
        </authorList>
    </citation>
    <scope>NUCLEOTIDE SEQUENCE [LARGE SCALE GENOMIC DNA]</scope>
    <source>
        <strain evidence="2 3">H23</strain>
    </source>
</reference>
<dbReference type="InterPro" id="IPR009291">
    <property type="entry name" value="Vps62"/>
</dbReference>
<dbReference type="PANTHER" id="PTHR48174:SF5">
    <property type="entry name" value="VACUOLAR PROTEIN SORTING-ASSOCIATED PROTEIN 62"/>
    <property type="match status" value="1"/>
</dbReference>
<sequence length="343" mass="37171">MRGKPPPSLNGLGARFRACGPRAAPSWAPPAPGLGWRPRRHPPEPPVYPVEARASAPVPPTSEPSTAAPYCLTPVQQQALAERYAPILYFHPDEQNFLQDPNTYIQQSTLRQERDFWGDKEVHGLGEVPPEELATIGKGNETADGQLFLDHQNEQLGDGIRAGDLGNSKNLYQYDSATNTITYHLFYSYNDGPPGLGDAQNHEGDWEKITVQLDSDFQPVEVRYSAHSGLDISRSWADAPKENGRPVSYVGQGSHANFPETGHWETQAPTWVTTDVAASGGIRFDLADRPAVDVTAQAWYGGHVLWGERGSASEAGVGDTTGPTGPSSDKGPITDATPREPLS</sequence>
<dbReference type="Pfam" id="PF06101">
    <property type="entry name" value="Vps62"/>
    <property type="match status" value="1"/>
</dbReference>
<dbReference type="Proteomes" id="UP000308707">
    <property type="component" value="Unassembled WGS sequence"/>
</dbReference>
<feature type="region of interest" description="Disordered" evidence="1">
    <location>
        <begin position="1"/>
        <end position="65"/>
    </location>
</feature>
<keyword evidence="3" id="KW-1185">Reference proteome</keyword>
<dbReference type="EMBL" id="SZUA01000003">
    <property type="protein sequence ID" value="TKR29361.1"/>
    <property type="molecule type" value="Genomic_DNA"/>
</dbReference>
<gene>
    <name evidence="2" type="ORF">FCE95_14510</name>
</gene>
<dbReference type="PANTHER" id="PTHR48174">
    <property type="entry name" value="DUF946 FAMILY PROTEIN"/>
    <property type="match status" value="1"/>
</dbReference>
<organism evidence="2 3">
    <name type="scientific">Luteimonas gilva</name>
    <dbReference type="NCBI Taxonomy" id="2572684"/>
    <lineage>
        <taxon>Bacteria</taxon>
        <taxon>Pseudomonadati</taxon>
        <taxon>Pseudomonadota</taxon>
        <taxon>Gammaproteobacteria</taxon>
        <taxon>Lysobacterales</taxon>
        <taxon>Lysobacteraceae</taxon>
        <taxon>Luteimonas</taxon>
    </lineage>
</organism>
<accession>A0A4U5JLH3</accession>
<name>A0A4U5JLH3_9GAMM</name>
<dbReference type="OrthoDB" id="144586at2"/>
<evidence type="ECO:0000313" key="3">
    <source>
        <dbReference type="Proteomes" id="UP000308707"/>
    </source>
</evidence>
<feature type="region of interest" description="Disordered" evidence="1">
    <location>
        <begin position="311"/>
        <end position="343"/>
    </location>
</feature>